<gene>
    <name evidence="1" type="ORF">PDJAM_G00174420</name>
</gene>
<comment type="caution">
    <text evidence="1">The sequence shown here is derived from an EMBL/GenBank/DDBJ whole genome shotgun (WGS) entry which is preliminary data.</text>
</comment>
<dbReference type="Proteomes" id="UP000830395">
    <property type="component" value="Chromosome 28"/>
</dbReference>
<reference evidence="1" key="1">
    <citation type="submission" date="2020-02" db="EMBL/GenBank/DDBJ databases">
        <title>Genome sequencing of the panga catfish, Pangasius djambal.</title>
        <authorList>
            <person name="Wen M."/>
            <person name="Zahm M."/>
            <person name="Roques C."/>
            <person name="Cabau C."/>
            <person name="Klopp C."/>
            <person name="Donnadieu C."/>
            <person name="Jouanno E."/>
            <person name="Avarre J.-C."/>
            <person name="Campet M."/>
            <person name="Ha T."/>
            <person name="Dugue R."/>
            <person name="Lampietro C."/>
            <person name="Louis A."/>
            <person name="Herpin A."/>
            <person name="Echchiki A."/>
            <person name="Berthelot C."/>
            <person name="Parey E."/>
            <person name="Roest-Crollius H."/>
            <person name="Braasch I."/>
            <person name="Postlethwait J.H."/>
            <person name="Bobe J."/>
            <person name="Montfort J."/>
            <person name="Bouchez O."/>
            <person name="Begum T."/>
            <person name="Schartl M."/>
            <person name="Gustiano R."/>
            <person name="Guiguen Y."/>
        </authorList>
    </citation>
    <scope>NUCLEOTIDE SEQUENCE</scope>
    <source>
        <strain evidence="1">Pdj_M5554</strain>
    </source>
</reference>
<sequence length="146" mass="16609">MSCERILNPPHLSKFLEKVIPVLLPANQPKTFSKRRVKSLGDLPDNVSVLSIEDKELFLEKMPSDYSRGDLTSHQRKVSLAPTKRSLQVFQELYKRGLSPIPELSVTDGSLEESEDEYDEETRSDGEITEEAFLHHRSLPSMEGCH</sequence>
<name>A0ACC5ZMJ7_9TELE</name>
<evidence type="ECO:0000313" key="1">
    <source>
        <dbReference type="EMBL" id="MCJ8749274.1"/>
    </source>
</evidence>
<accession>A0ACC5ZMJ7</accession>
<organism evidence="1 2">
    <name type="scientific">Pangasius djambal</name>
    <dbReference type="NCBI Taxonomy" id="1691987"/>
    <lineage>
        <taxon>Eukaryota</taxon>
        <taxon>Metazoa</taxon>
        <taxon>Chordata</taxon>
        <taxon>Craniata</taxon>
        <taxon>Vertebrata</taxon>
        <taxon>Euteleostomi</taxon>
        <taxon>Actinopterygii</taxon>
        <taxon>Neopterygii</taxon>
        <taxon>Teleostei</taxon>
        <taxon>Ostariophysi</taxon>
        <taxon>Siluriformes</taxon>
        <taxon>Pangasiidae</taxon>
        <taxon>Pangasius</taxon>
    </lineage>
</organism>
<protein>
    <submittedName>
        <fullName evidence="1">Uncharacterized protein</fullName>
    </submittedName>
</protein>
<evidence type="ECO:0000313" key="2">
    <source>
        <dbReference type="Proteomes" id="UP000830395"/>
    </source>
</evidence>
<dbReference type="EMBL" id="CM041002">
    <property type="protein sequence ID" value="MCJ8749274.1"/>
    <property type="molecule type" value="Genomic_DNA"/>
</dbReference>
<proteinExistence type="predicted"/>
<keyword evidence="2" id="KW-1185">Reference proteome</keyword>